<organism evidence="2 3">
    <name type="scientific">Cercophora newfieldiana</name>
    <dbReference type="NCBI Taxonomy" id="92897"/>
    <lineage>
        <taxon>Eukaryota</taxon>
        <taxon>Fungi</taxon>
        <taxon>Dikarya</taxon>
        <taxon>Ascomycota</taxon>
        <taxon>Pezizomycotina</taxon>
        <taxon>Sordariomycetes</taxon>
        <taxon>Sordariomycetidae</taxon>
        <taxon>Sordariales</taxon>
        <taxon>Lasiosphaeriaceae</taxon>
        <taxon>Cercophora</taxon>
    </lineage>
</organism>
<feature type="region of interest" description="Disordered" evidence="1">
    <location>
        <begin position="97"/>
        <end position="118"/>
    </location>
</feature>
<evidence type="ECO:0000313" key="3">
    <source>
        <dbReference type="Proteomes" id="UP001174936"/>
    </source>
</evidence>
<comment type="caution">
    <text evidence="2">The sequence shown here is derived from an EMBL/GenBank/DDBJ whole genome shotgun (WGS) entry which is preliminary data.</text>
</comment>
<name>A0AA39XY04_9PEZI</name>
<proteinExistence type="predicted"/>
<dbReference type="Proteomes" id="UP001174936">
    <property type="component" value="Unassembled WGS sequence"/>
</dbReference>
<evidence type="ECO:0000256" key="1">
    <source>
        <dbReference type="SAM" id="MobiDB-lite"/>
    </source>
</evidence>
<accession>A0AA39XY04</accession>
<dbReference type="EMBL" id="JAULSV010000006">
    <property type="protein sequence ID" value="KAK0641442.1"/>
    <property type="molecule type" value="Genomic_DNA"/>
</dbReference>
<keyword evidence="3" id="KW-1185">Reference proteome</keyword>
<gene>
    <name evidence="2" type="ORF">B0T16DRAFT_496147</name>
</gene>
<sequence>MDWISFESRSLSFAQIQPHIFLDLRHPSSPRPIYAMEPISAISLVGDIIGLIDSGLRTVEVARRIYQSATGSTADNENLAFVANEVRKRAMMLQAKNQSLTTPDDSEGAVPEEMPSEDEKSLYSIAQKCRHISEELLSLLATLQATQRKSVKHSMLAT</sequence>
<protein>
    <submittedName>
        <fullName evidence="2">Uncharacterized protein</fullName>
    </submittedName>
</protein>
<dbReference type="AlphaFoldDB" id="A0AA39XY04"/>
<reference evidence="2" key="1">
    <citation type="submission" date="2023-06" db="EMBL/GenBank/DDBJ databases">
        <title>Genome-scale phylogeny and comparative genomics of the fungal order Sordariales.</title>
        <authorList>
            <consortium name="Lawrence Berkeley National Laboratory"/>
            <person name="Hensen N."/>
            <person name="Bonometti L."/>
            <person name="Westerberg I."/>
            <person name="Brannstrom I.O."/>
            <person name="Guillou S."/>
            <person name="Cros-Aarteil S."/>
            <person name="Calhoun S."/>
            <person name="Haridas S."/>
            <person name="Kuo A."/>
            <person name="Mondo S."/>
            <person name="Pangilinan J."/>
            <person name="Riley R."/>
            <person name="Labutti K."/>
            <person name="Andreopoulos B."/>
            <person name="Lipzen A."/>
            <person name="Chen C."/>
            <person name="Yanf M."/>
            <person name="Daum C."/>
            <person name="Ng V."/>
            <person name="Clum A."/>
            <person name="Steindorff A."/>
            <person name="Ohm R."/>
            <person name="Martin F."/>
            <person name="Silar P."/>
            <person name="Natvig D."/>
            <person name="Lalanne C."/>
            <person name="Gautier V."/>
            <person name="Ament-Velasquez S.L."/>
            <person name="Kruys A."/>
            <person name="Hutchinson M.I."/>
            <person name="Powell A.J."/>
            <person name="Barry K."/>
            <person name="Miller A.N."/>
            <person name="Grigoriev I.V."/>
            <person name="Debuchy R."/>
            <person name="Gladieux P."/>
            <person name="Thoren M.H."/>
            <person name="Johannesson H."/>
        </authorList>
    </citation>
    <scope>NUCLEOTIDE SEQUENCE</scope>
    <source>
        <strain evidence="2">SMH2532-1</strain>
    </source>
</reference>
<evidence type="ECO:0000313" key="2">
    <source>
        <dbReference type="EMBL" id="KAK0641442.1"/>
    </source>
</evidence>